<evidence type="ECO:0000313" key="1">
    <source>
        <dbReference type="EMBL" id="KAL0279452.1"/>
    </source>
</evidence>
<reference evidence="1" key="1">
    <citation type="journal article" date="2024" name="Gigascience">
        <title>Chromosome-level genome of the poultry shaft louse Menopon gallinae provides insight into the host-switching and adaptive evolution of parasitic lice.</title>
        <authorList>
            <person name="Xu Y."/>
            <person name="Ma L."/>
            <person name="Liu S."/>
            <person name="Liang Y."/>
            <person name="Liu Q."/>
            <person name="He Z."/>
            <person name="Tian L."/>
            <person name="Duan Y."/>
            <person name="Cai W."/>
            <person name="Li H."/>
            <person name="Song F."/>
        </authorList>
    </citation>
    <scope>NUCLEOTIDE SEQUENCE</scope>
    <source>
        <strain evidence="1">Cailab_2023a</strain>
    </source>
</reference>
<gene>
    <name evidence="1" type="ORF">PYX00_001000</name>
</gene>
<name>A0AAW2IBC8_9NEOP</name>
<dbReference type="EMBL" id="JARGDH010000001">
    <property type="protein sequence ID" value="KAL0279452.1"/>
    <property type="molecule type" value="Genomic_DNA"/>
</dbReference>
<comment type="caution">
    <text evidence="1">The sequence shown here is derived from an EMBL/GenBank/DDBJ whole genome shotgun (WGS) entry which is preliminary data.</text>
</comment>
<accession>A0AAW2IBC8</accession>
<protein>
    <submittedName>
        <fullName evidence="1">Uncharacterized protein</fullName>
    </submittedName>
</protein>
<proteinExistence type="predicted"/>
<sequence length="80" mass="9379">MSEVQRKYHEKDVKVARKDGLILIRETAAEVKNMMDIKMNAVLVSIFFPFRRTELITTGIFRKRKKNLPLPPTRVSRDCC</sequence>
<organism evidence="1">
    <name type="scientific">Menopon gallinae</name>
    <name type="common">poultry shaft louse</name>
    <dbReference type="NCBI Taxonomy" id="328185"/>
    <lineage>
        <taxon>Eukaryota</taxon>
        <taxon>Metazoa</taxon>
        <taxon>Ecdysozoa</taxon>
        <taxon>Arthropoda</taxon>
        <taxon>Hexapoda</taxon>
        <taxon>Insecta</taxon>
        <taxon>Pterygota</taxon>
        <taxon>Neoptera</taxon>
        <taxon>Paraneoptera</taxon>
        <taxon>Psocodea</taxon>
        <taxon>Troctomorpha</taxon>
        <taxon>Phthiraptera</taxon>
        <taxon>Amblycera</taxon>
        <taxon>Menoponidae</taxon>
        <taxon>Menopon</taxon>
    </lineage>
</organism>
<dbReference type="AlphaFoldDB" id="A0AAW2IBC8"/>